<comment type="caution">
    <text evidence="3">The sequence shown here is derived from an EMBL/GenBank/DDBJ whole genome shotgun (WGS) entry which is preliminary data.</text>
</comment>
<organism evidence="3 4">
    <name type="scientific">Azospirillum brasilense</name>
    <dbReference type="NCBI Taxonomy" id="192"/>
    <lineage>
        <taxon>Bacteria</taxon>
        <taxon>Pseudomonadati</taxon>
        <taxon>Pseudomonadota</taxon>
        <taxon>Alphaproteobacteria</taxon>
        <taxon>Rhodospirillales</taxon>
        <taxon>Azospirillaceae</taxon>
        <taxon>Azospirillum</taxon>
    </lineage>
</organism>
<evidence type="ECO:0008006" key="5">
    <source>
        <dbReference type="Google" id="ProtNLM"/>
    </source>
</evidence>
<evidence type="ECO:0000313" key="4">
    <source>
        <dbReference type="Proteomes" id="UP001277471"/>
    </source>
</evidence>
<dbReference type="EMBL" id="JAWXYC010000007">
    <property type="protein sequence ID" value="MDX5955988.1"/>
    <property type="molecule type" value="Genomic_DNA"/>
</dbReference>
<feature type="region of interest" description="Disordered" evidence="1">
    <location>
        <begin position="107"/>
        <end position="146"/>
    </location>
</feature>
<feature type="chain" id="PRO_5045529418" description="DUF5666 domain-containing protein" evidence="2">
    <location>
        <begin position="23"/>
        <end position="202"/>
    </location>
</feature>
<keyword evidence="4" id="KW-1185">Reference proteome</keyword>
<sequence length="202" mass="21356">MRRIFLIQVTAALALVATAATAQAPWDRAPADARTTALTDTDRPQVTLVESVRLTAVVTAVDKPSRTVTLRHADGGLEEVTAGPDVRNFDQIAVGDTVRAEYNQSTSIFARPPQSGASSAEGQSISRAAPGEKPGGTAAVNQEATGTVEDIDQDRRVVTVRGPQGRTQKVLVAPDVQGLENVRQGDEVVIRHTAALTIVVEK</sequence>
<gene>
    <name evidence="3" type="ORF">SIM66_33025</name>
</gene>
<reference evidence="3 4" key="1">
    <citation type="submission" date="2023-11" db="EMBL/GenBank/DDBJ databases">
        <title>MicrobeMod: A computational toolkit for identifying prokaryotic methylation and restriction-modification with nanopore sequencing.</title>
        <authorList>
            <person name="Crits-Christoph A."/>
            <person name="Kang S.C."/>
            <person name="Lee H."/>
            <person name="Ostrov N."/>
        </authorList>
    </citation>
    <scope>NUCLEOTIDE SEQUENCE [LARGE SCALE GENOMIC DNA]</scope>
    <source>
        <strain evidence="3 4">ATCC 29145</strain>
    </source>
</reference>
<evidence type="ECO:0000256" key="2">
    <source>
        <dbReference type="SAM" id="SignalP"/>
    </source>
</evidence>
<accession>A0ABU4PEE6</accession>
<feature type="signal peptide" evidence="2">
    <location>
        <begin position="1"/>
        <end position="22"/>
    </location>
</feature>
<proteinExistence type="predicted"/>
<protein>
    <recommendedName>
        <fullName evidence="5">DUF5666 domain-containing protein</fullName>
    </recommendedName>
</protein>
<evidence type="ECO:0000256" key="1">
    <source>
        <dbReference type="SAM" id="MobiDB-lite"/>
    </source>
</evidence>
<keyword evidence="2" id="KW-0732">Signal</keyword>
<evidence type="ECO:0000313" key="3">
    <source>
        <dbReference type="EMBL" id="MDX5955988.1"/>
    </source>
</evidence>
<name>A0ABU4PEE6_AZOBR</name>
<feature type="compositionally biased region" description="Polar residues" evidence="1">
    <location>
        <begin position="115"/>
        <end position="126"/>
    </location>
</feature>
<dbReference type="RefSeq" id="WP_051140265.1">
    <property type="nucleotide sequence ID" value="NZ_CP012918.1"/>
</dbReference>
<dbReference type="Proteomes" id="UP001277471">
    <property type="component" value="Unassembled WGS sequence"/>
</dbReference>